<dbReference type="InterPro" id="IPR025566">
    <property type="entry name" value="DUF4331"/>
</dbReference>
<evidence type="ECO:0000256" key="1">
    <source>
        <dbReference type="SAM" id="MobiDB-lite"/>
    </source>
</evidence>
<organism evidence="2 3">
    <name type="scientific">Embleya hyalina</name>
    <dbReference type="NCBI Taxonomy" id="516124"/>
    <lineage>
        <taxon>Bacteria</taxon>
        <taxon>Bacillati</taxon>
        <taxon>Actinomycetota</taxon>
        <taxon>Actinomycetes</taxon>
        <taxon>Kitasatosporales</taxon>
        <taxon>Streptomycetaceae</taxon>
        <taxon>Embleya</taxon>
    </lineage>
</organism>
<dbReference type="EMBL" id="BIFH01000021">
    <property type="protein sequence ID" value="GCD96599.1"/>
    <property type="molecule type" value="Genomic_DNA"/>
</dbReference>
<feature type="compositionally biased region" description="Basic and acidic residues" evidence="1">
    <location>
        <begin position="235"/>
        <end position="245"/>
    </location>
</feature>
<gene>
    <name evidence="2" type="ORF">EHYA_04286</name>
</gene>
<name>A0A401YPS1_9ACTN</name>
<sequence length="279" mass="30320">MSHHLGGPDLRSPKDDARLDLTDLFVFSRPGGRTVLIMNVHPLAGAGAAFHPDAVYRINVDTDGDLRADVAFSVVFSAPKDGRRTATVHRATGEAVRAHEAAGEPIVVDAPVAGDADAIVVRADPYRFAVGLRSDPFFADPDGIVKDFQWTGVSRGAHPSSRTPTTPASPLGLGHLSRAVDRRARPLRPLRACRRGTYAAHGPAGRTALRPLPARRLSQRPHAHRRRHLGPADHAVQRQDHERPHRAAHRPAARLPLSRRAAPRLNRPVARHERSAPVV</sequence>
<feature type="compositionally biased region" description="Basic residues" evidence="1">
    <location>
        <begin position="217"/>
        <end position="229"/>
    </location>
</feature>
<feature type="compositionally biased region" description="Low complexity" evidence="1">
    <location>
        <begin position="203"/>
        <end position="216"/>
    </location>
</feature>
<dbReference type="Proteomes" id="UP000286931">
    <property type="component" value="Unassembled WGS sequence"/>
</dbReference>
<evidence type="ECO:0000313" key="2">
    <source>
        <dbReference type="EMBL" id="GCD96599.1"/>
    </source>
</evidence>
<feature type="compositionally biased region" description="Basic and acidic residues" evidence="1">
    <location>
        <begin position="270"/>
        <end position="279"/>
    </location>
</feature>
<reference evidence="2 3" key="1">
    <citation type="submission" date="2018-12" db="EMBL/GenBank/DDBJ databases">
        <title>Draft genome sequence of Embleya hyalina NBRC 13850T.</title>
        <authorList>
            <person name="Komaki H."/>
            <person name="Hosoyama A."/>
            <person name="Kimura A."/>
            <person name="Ichikawa N."/>
            <person name="Tamura T."/>
        </authorList>
    </citation>
    <scope>NUCLEOTIDE SEQUENCE [LARGE SCALE GENOMIC DNA]</scope>
    <source>
        <strain evidence="2 3">NBRC 13850</strain>
    </source>
</reference>
<evidence type="ECO:0008006" key="4">
    <source>
        <dbReference type="Google" id="ProtNLM"/>
    </source>
</evidence>
<protein>
    <recommendedName>
        <fullName evidence="4">DUF4331 domain-containing protein</fullName>
    </recommendedName>
</protein>
<keyword evidence="3" id="KW-1185">Reference proteome</keyword>
<accession>A0A401YPS1</accession>
<feature type="region of interest" description="Disordered" evidence="1">
    <location>
        <begin position="154"/>
        <end position="173"/>
    </location>
</feature>
<dbReference type="Pfam" id="PF14224">
    <property type="entry name" value="DUF4331"/>
    <property type="match status" value="1"/>
</dbReference>
<feature type="compositionally biased region" description="Low complexity" evidence="1">
    <location>
        <begin position="253"/>
        <end position="268"/>
    </location>
</feature>
<comment type="caution">
    <text evidence="2">The sequence shown here is derived from an EMBL/GenBank/DDBJ whole genome shotgun (WGS) entry which is preliminary data.</text>
</comment>
<dbReference type="AlphaFoldDB" id="A0A401YPS1"/>
<proteinExistence type="predicted"/>
<feature type="region of interest" description="Disordered" evidence="1">
    <location>
        <begin position="198"/>
        <end position="279"/>
    </location>
</feature>
<evidence type="ECO:0000313" key="3">
    <source>
        <dbReference type="Proteomes" id="UP000286931"/>
    </source>
</evidence>
<feature type="compositionally biased region" description="Low complexity" evidence="1">
    <location>
        <begin position="159"/>
        <end position="170"/>
    </location>
</feature>